<dbReference type="EMBL" id="BK014701">
    <property type="protein sequence ID" value="DAD68426.1"/>
    <property type="molecule type" value="Genomic_DNA"/>
</dbReference>
<organism evidence="1">
    <name type="scientific">Siphoviridae sp. ctTic26</name>
    <dbReference type="NCBI Taxonomy" id="2823583"/>
    <lineage>
        <taxon>Viruses</taxon>
        <taxon>Duplodnaviria</taxon>
        <taxon>Heunggongvirae</taxon>
        <taxon>Uroviricota</taxon>
        <taxon>Caudoviricetes</taxon>
    </lineage>
</organism>
<reference evidence="1" key="1">
    <citation type="journal article" date="2021" name="Proc. Natl. Acad. Sci. U.S.A.">
        <title>A Catalog of Tens of Thousands of Viruses from Human Metagenomes Reveals Hidden Associations with Chronic Diseases.</title>
        <authorList>
            <person name="Tisza M.J."/>
            <person name="Buck C.B."/>
        </authorList>
    </citation>
    <scope>NUCLEOTIDE SEQUENCE</scope>
    <source>
        <strain evidence="1">CtTic26</strain>
    </source>
</reference>
<protein>
    <submittedName>
        <fullName evidence="1">Uncharacterized protein</fullName>
    </submittedName>
</protein>
<sequence>MSFRMNAIVLRVVENRLGVGEIKEIEGGVDGEIRKIKVTKIHDVWLASDGTLIAEIDFKDIKEKADTGNID</sequence>
<evidence type="ECO:0000313" key="1">
    <source>
        <dbReference type="EMBL" id="DAD68426.1"/>
    </source>
</evidence>
<proteinExistence type="predicted"/>
<accession>A0A8S5LER7</accession>
<name>A0A8S5LER7_9CAUD</name>